<dbReference type="GO" id="GO:0045490">
    <property type="term" value="P:pectin catabolic process"/>
    <property type="evidence" value="ECO:0007669"/>
    <property type="project" value="TreeGrafter"/>
</dbReference>
<dbReference type="GO" id="GO:0015926">
    <property type="term" value="F:glucosidase activity"/>
    <property type="evidence" value="ECO:0007669"/>
    <property type="project" value="InterPro"/>
</dbReference>
<dbReference type="AlphaFoldDB" id="A0A927CI99"/>
<dbReference type="PANTHER" id="PTHR34983:SF2">
    <property type="entry name" value="ENDO-BETA-1,4-GALACTANASE"/>
    <property type="match status" value="1"/>
</dbReference>
<name>A0A927CI99_9BACL</name>
<dbReference type="EC" id="3.2.1.89" evidence="4"/>
<dbReference type="Proteomes" id="UP000632125">
    <property type="component" value="Unassembled WGS sequence"/>
</dbReference>
<evidence type="ECO:0000313" key="5">
    <source>
        <dbReference type="EMBL" id="MBD2868014.1"/>
    </source>
</evidence>
<accession>A0A927CI99</accession>
<dbReference type="Pfam" id="PF07745">
    <property type="entry name" value="Glyco_hydro_53"/>
    <property type="match status" value="1"/>
</dbReference>
<dbReference type="RefSeq" id="WP_190859022.1">
    <property type="nucleotide sequence ID" value="NZ_JACXIY010000007.1"/>
</dbReference>
<comment type="similarity">
    <text evidence="1 4">Belongs to the glycosyl hydrolase 53 family.</text>
</comment>
<evidence type="ECO:0000256" key="3">
    <source>
        <dbReference type="ARBA" id="ARBA00023295"/>
    </source>
</evidence>
<comment type="catalytic activity">
    <reaction evidence="4">
        <text>The enzyme specifically hydrolyzes (1-&gt;4)-beta-D-galactosidic linkages in type I arabinogalactans.</text>
        <dbReference type="EC" id="3.2.1.89"/>
    </reaction>
</comment>
<sequence>MGNTFIIGMDMSFLDEIETFGGKYEEDGQEGDALRIMKNNGVNAIRLRIWNEPEGGFCNLERTLLMAKRIKELDMHFLLDFHYSDKWADPANQWKPKAWADSSFEVLNDQVFNYTYFVLSELKGQGTVPDMVQIGNEITPGMLWDDGKVDGEFDTEEQWAKFATLVKSGIVAAKAVDPTIHIMIHIDRGGDLEASRRFFEKFAEHGVEYDTIGLSFYPWWHGSLDDLSRNLSELAGQFDKDINVVETAYPWTLDAAEGRSFIVEREEQLHPGYPATVQGQADYLLDLMTIIKKAAGPRGVGFYWWEPAWIPSREEWSVGHRNNWSNLTLFDYDGRKLPALTALK</sequence>
<dbReference type="InterPro" id="IPR017853">
    <property type="entry name" value="GH"/>
</dbReference>
<comment type="caution">
    <text evidence="5">The sequence shown here is derived from an EMBL/GenBank/DDBJ whole genome shotgun (WGS) entry which is preliminary data.</text>
</comment>
<reference evidence="5" key="1">
    <citation type="submission" date="2020-09" db="EMBL/GenBank/DDBJ databases">
        <title>A novel bacterium of genus Paenibacillus, isolated from South China Sea.</title>
        <authorList>
            <person name="Huang H."/>
            <person name="Mo K."/>
            <person name="Hu Y."/>
        </authorList>
    </citation>
    <scope>NUCLEOTIDE SEQUENCE</scope>
    <source>
        <strain evidence="5">IB182493</strain>
    </source>
</reference>
<keyword evidence="6" id="KW-1185">Reference proteome</keyword>
<proteinExistence type="inferred from homology"/>
<dbReference type="GO" id="GO:0031218">
    <property type="term" value="F:arabinogalactan endo-1,4-beta-galactosidase activity"/>
    <property type="evidence" value="ECO:0007669"/>
    <property type="project" value="UniProtKB-EC"/>
</dbReference>
<dbReference type="EMBL" id="JACXIY010000007">
    <property type="protein sequence ID" value="MBD2868014.1"/>
    <property type="molecule type" value="Genomic_DNA"/>
</dbReference>
<dbReference type="InterPro" id="IPR011683">
    <property type="entry name" value="Glyco_hydro_53"/>
</dbReference>
<evidence type="ECO:0000256" key="2">
    <source>
        <dbReference type="ARBA" id="ARBA00022801"/>
    </source>
</evidence>
<keyword evidence="2 4" id="KW-0378">Hydrolase</keyword>
<dbReference type="SUPFAM" id="SSF51445">
    <property type="entry name" value="(Trans)glycosidases"/>
    <property type="match status" value="1"/>
</dbReference>
<evidence type="ECO:0000256" key="1">
    <source>
        <dbReference type="ARBA" id="ARBA00010687"/>
    </source>
</evidence>
<protein>
    <recommendedName>
        <fullName evidence="4">Arabinogalactan endo-beta-1,4-galactanase</fullName>
        <ecNumber evidence="4">3.2.1.89</ecNumber>
    </recommendedName>
</protein>
<gene>
    <name evidence="5" type="ORF">IDH41_05470</name>
</gene>
<evidence type="ECO:0000256" key="4">
    <source>
        <dbReference type="RuleBase" id="RU361192"/>
    </source>
</evidence>
<dbReference type="Gene3D" id="3.20.20.80">
    <property type="entry name" value="Glycosidases"/>
    <property type="match status" value="1"/>
</dbReference>
<dbReference type="PANTHER" id="PTHR34983">
    <property type="entry name" value="ARABINOGALACTAN ENDO-BETA-1,4-GALACTANASE A"/>
    <property type="match status" value="1"/>
</dbReference>
<evidence type="ECO:0000313" key="6">
    <source>
        <dbReference type="Proteomes" id="UP000632125"/>
    </source>
</evidence>
<keyword evidence="3 4" id="KW-0326">Glycosidase</keyword>
<organism evidence="5 6">
    <name type="scientific">Paenibacillus arenilitoris</name>
    <dbReference type="NCBI Taxonomy" id="2772299"/>
    <lineage>
        <taxon>Bacteria</taxon>
        <taxon>Bacillati</taxon>
        <taxon>Bacillota</taxon>
        <taxon>Bacilli</taxon>
        <taxon>Bacillales</taxon>
        <taxon>Paenibacillaceae</taxon>
        <taxon>Paenibacillus</taxon>
    </lineage>
</organism>